<feature type="compositionally biased region" description="Low complexity" evidence="1">
    <location>
        <begin position="93"/>
        <end position="111"/>
    </location>
</feature>
<evidence type="ECO:0000313" key="7">
    <source>
        <dbReference type="Proteomes" id="UP000325763"/>
    </source>
</evidence>
<feature type="transmembrane region" description="Helical" evidence="2">
    <location>
        <begin position="322"/>
        <end position="344"/>
    </location>
</feature>
<dbReference type="Proteomes" id="UP000031526">
    <property type="component" value="Chromosome"/>
</dbReference>
<keyword evidence="6" id="KW-1185">Reference proteome</keyword>
<dbReference type="RefSeq" id="WP_043443139.1">
    <property type="nucleotide sequence ID" value="NZ_CP009313.1"/>
</dbReference>
<evidence type="ECO:0000313" key="4">
    <source>
        <dbReference type="EMBL" id="AJE42084.1"/>
    </source>
</evidence>
<keyword evidence="2" id="KW-0812">Transmembrane</keyword>
<evidence type="ECO:0000256" key="3">
    <source>
        <dbReference type="SAM" id="SignalP"/>
    </source>
</evidence>
<organism evidence="4 6">
    <name type="scientific">Streptomyces nodosus</name>
    <dbReference type="NCBI Taxonomy" id="40318"/>
    <lineage>
        <taxon>Bacteria</taxon>
        <taxon>Bacillati</taxon>
        <taxon>Actinomycetota</taxon>
        <taxon>Actinomycetes</taxon>
        <taxon>Kitasatosporales</taxon>
        <taxon>Streptomycetaceae</taxon>
        <taxon>Streptomyces</taxon>
    </lineage>
</organism>
<dbReference type="NCBIfam" id="TIGR01167">
    <property type="entry name" value="LPXTG_anchor"/>
    <property type="match status" value="1"/>
</dbReference>
<dbReference type="HOGENOM" id="CLU_048738_0_0_11"/>
<gene>
    <name evidence="5" type="ORF">CP978_20470</name>
    <name evidence="4" type="ORF">SNOD_20135</name>
</gene>
<feature type="region of interest" description="Disordered" evidence="1">
    <location>
        <begin position="32"/>
        <end position="123"/>
    </location>
</feature>
<accession>A0A0B5DFV3</accession>
<dbReference type="AlphaFoldDB" id="A0A0B5DFV3"/>
<dbReference type="Proteomes" id="UP000325763">
    <property type="component" value="Chromosome"/>
</dbReference>
<keyword evidence="2" id="KW-1133">Transmembrane helix</keyword>
<dbReference type="EMBL" id="CP009313">
    <property type="protein sequence ID" value="AJE42084.1"/>
    <property type="molecule type" value="Genomic_DNA"/>
</dbReference>
<reference evidence="6" key="1">
    <citation type="submission" date="2014-09" db="EMBL/GenBank/DDBJ databases">
        <title>Sequence of the Streptomyces nodosus genome.</title>
        <authorList>
            <person name="Sweeney P."/>
            <person name="Stephens N."/>
            <person name="Murphy C."/>
            <person name="Caffrey P."/>
        </authorList>
    </citation>
    <scope>NUCLEOTIDE SEQUENCE [LARGE SCALE GENOMIC DNA]</scope>
    <source>
        <strain evidence="6">ATCC 14899</strain>
    </source>
</reference>
<dbReference type="OrthoDB" id="4333582at2"/>
<evidence type="ECO:0000256" key="2">
    <source>
        <dbReference type="SAM" id="Phobius"/>
    </source>
</evidence>
<dbReference type="STRING" id="40318.SNOD_20135"/>
<dbReference type="EMBL" id="CP023747">
    <property type="protein sequence ID" value="QEV40607.1"/>
    <property type="molecule type" value="Genomic_DNA"/>
</dbReference>
<evidence type="ECO:0000313" key="6">
    <source>
        <dbReference type="Proteomes" id="UP000031526"/>
    </source>
</evidence>
<dbReference type="KEGG" id="snq:CP978_20470"/>
<reference evidence="4 6" key="2">
    <citation type="journal article" date="2016" name="Appl. Microbiol. Biotechnol.">
        <title>Exploiting the genome sequence of Streptomyces nodosus for enhanced antibiotic production.</title>
        <authorList>
            <person name="Sweeney P."/>
            <person name="Murphy C.D."/>
            <person name="Caffrey P."/>
        </authorList>
    </citation>
    <scope>NUCLEOTIDE SEQUENCE [LARGE SCALE GENOMIC DNA]</scope>
    <source>
        <strain evidence="4 6">ATCC 14899</strain>
    </source>
</reference>
<protein>
    <submittedName>
        <fullName evidence="5">LPXTG cell wall anchor domain-containing protein</fullName>
    </submittedName>
</protein>
<evidence type="ECO:0000256" key="1">
    <source>
        <dbReference type="SAM" id="MobiDB-lite"/>
    </source>
</evidence>
<dbReference type="NCBIfam" id="NF041528">
    <property type="entry name" value="strep_LAETG"/>
    <property type="match status" value="1"/>
</dbReference>
<sequence>MKLRRAVVVTAATAVIAPLALLSAPVAFASDGPASTVVEESDKGTSDTPEDTTPATEEDTDTTGTATPPADDEEKGEEPTGTATPPADDEESPSPTATPSSSASPKPSPTTGGDDFDPYTDCQSVKLDDNLSASISGLPNKVVAGSGWHNFKFVVTNNSDKALKNVWVNAFTEYNDDVNLDDSLALNLATIQVKQDGKWNDSYHEAFGDTTLTGTFTALFGNLDAHTTAELDLRVSVKASAPAGSSFAISQAVYAGKGKTCYMNGDYYDFEIVAAGSKAPGGVGDSKPNGKKPSGVVNQDVKPQGGVKEVTGSLAETGSSSALPTIALVGGIAVVVGGGAVFAMRRRKSAGQLA</sequence>
<name>A0A0B5DFV3_9ACTN</name>
<keyword evidence="2" id="KW-0472">Membrane</keyword>
<proteinExistence type="predicted"/>
<feature type="region of interest" description="Disordered" evidence="1">
    <location>
        <begin position="281"/>
        <end position="304"/>
    </location>
</feature>
<keyword evidence="3" id="KW-0732">Signal</keyword>
<reference evidence="5 7" key="3">
    <citation type="submission" date="2017-09" db="EMBL/GenBank/DDBJ databases">
        <title>Streptomyces genome completion.</title>
        <authorList>
            <person name="Lee N."/>
            <person name="Cho B.-K."/>
        </authorList>
    </citation>
    <scope>NUCLEOTIDE SEQUENCE [LARGE SCALE GENOMIC DNA]</scope>
    <source>
        <strain evidence="5 7">ATCC 14899</strain>
    </source>
</reference>
<feature type="chain" id="PRO_5041596498" evidence="3">
    <location>
        <begin position="30"/>
        <end position="354"/>
    </location>
</feature>
<evidence type="ECO:0000313" key="5">
    <source>
        <dbReference type="EMBL" id="QEV40607.1"/>
    </source>
</evidence>
<feature type="signal peptide" evidence="3">
    <location>
        <begin position="1"/>
        <end position="29"/>
    </location>
</feature>